<feature type="transmembrane region" description="Helical" evidence="1">
    <location>
        <begin position="12"/>
        <end position="32"/>
    </location>
</feature>
<organism evidence="2 3">
    <name type="scientific">Crocosphaera subtropica (strain ATCC 51142 / BH68)</name>
    <name type="common">Cyanothece sp. (strain ATCC 51142)</name>
    <dbReference type="NCBI Taxonomy" id="43989"/>
    <lineage>
        <taxon>Bacteria</taxon>
        <taxon>Bacillati</taxon>
        <taxon>Cyanobacteriota</taxon>
        <taxon>Cyanophyceae</taxon>
        <taxon>Oscillatoriophycideae</taxon>
        <taxon>Chroococcales</taxon>
        <taxon>Aphanothecaceae</taxon>
        <taxon>Crocosphaera</taxon>
        <taxon>Crocosphaera subtropica</taxon>
    </lineage>
</organism>
<keyword evidence="1" id="KW-0472">Membrane</keyword>
<keyword evidence="1" id="KW-1133">Transmembrane helix</keyword>
<keyword evidence="3" id="KW-1185">Reference proteome</keyword>
<evidence type="ECO:0000313" key="2">
    <source>
        <dbReference type="EMBL" id="ACB52903.1"/>
    </source>
</evidence>
<accession>B1X004</accession>
<protein>
    <submittedName>
        <fullName evidence="2">Uncharacterized protein</fullName>
    </submittedName>
</protein>
<gene>
    <name evidence="2" type="ordered locus">cce_3555</name>
</gene>
<dbReference type="KEGG" id="cyt:cce_3555"/>
<dbReference type="AlphaFoldDB" id="B1X004"/>
<name>B1X004_CROS5</name>
<proteinExistence type="predicted"/>
<evidence type="ECO:0000313" key="3">
    <source>
        <dbReference type="Proteomes" id="UP000001203"/>
    </source>
</evidence>
<dbReference type="Proteomes" id="UP000001203">
    <property type="component" value="Chromosome circular"/>
</dbReference>
<keyword evidence="1" id="KW-0812">Transmembrane</keyword>
<dbReference type="EMBL" id="CP000806">
    <property type="protein sequence ID" value="ACB52903.1"/>
    <property type="molecule type" value="Genomic_DNA"/>
</dbReference>
<sequence>MGSDKARNPSKIVDNWVEVVLTINQLIIIFLIL</sequence>
<dbReference type="STRING" id="43989.cce_3555"/>
<evidence type="ECO:0000256" key="1">
    <source>
        <dbReference type="SAM" id="Phobius"/>
    </source>
</evidence>
<dbReference type="HOGENOM" id="CLU_3381463_0_0_3"/>
<reference evidence="2 3" key="1">
    <citation type="journal article" date="2008" name="Proc. Natl. Acad. Sci. U.S.A.">
        <title>The genome of Cyanothece 51142, a unicellular diazotrophic cyanobacterium important in the marine nitrogen cycle.</title>
        <authorList>
            <person name="Welsh E.A."/>
            <person name="Liberton M."/>
            <person name="Stoeckel J."/>
            <person name="Loh T."/>
            <person name="Elvitigala T."/>
            <person name="Wang C."/>
            <person name="Wollam A."/>
            <person name="Fulton R.S."/>
            <person name="Clifton S.W."/>
            <person name="Jacobs J.M."/>
            <person name="Aurora R."/>
            <person name="Ghosh B.K."/>
            <person name="Sherman L.A."/>
            <person name="Smith R.D."/>
            <person name="Wilson R.K."/>
            <person name="Pakrasi H.B."/>
        </authorList>
    </citation>
    <scope>NUCLEOTIDE SEQUENCE [LARGE SCALE GENOMIC DNA]</scope>
    <source>
        <strain evidence="3">ATCC 51142 / BH68</strain>
    </source>
</reference>